<dbReference type="EMBL" id="CTRP01000014">
    <property type="protein sequence ID" value="CQR73933.1"/>
    <property type="molecule type" value="Genomic_DNA"/>
</dbReference>
<organism evidence="1 2">
    <name type="scientific">Sporomusa ovata</name>
    <dbReference type="NCBI Taxonomy" id="2378"/>
    <lineage>
        <taxon>Bacteria</taxon>
        <taxon>Bacillati</taxon>
        <taxon>Bacillota</taxon>
        <taxon>Negativicutes</taxon>
        <taxon>Selenomonadales</taxon>
        <taxon>Sporomusaceae</taxon>
        <taxon>Sporomusa</taxon>
    </lineage>
</organism>
<protein>
    <submittedName>
        <fullName evidence="1">Uncharacterized protein</fullName>
    </submittedName>
</protein>
<evidence type="ECO:0000313" key="1">
    <source>
        <dbReference type="EMBL" id="CQR73933.1"/>
    </source>
</evidence>
<name>A0A0U1L499_9FIRM</name>
<proteinExistence type="predicted"/>
<dbReference type="Proteomes" id="UP000049855">
    <property type="component" value="Unassembled WGS sequence"/>
</dbReference>
<dbReference type="AlphaFoldDB" id="A0A0U1L499"/>
<accession>A0A0U1L499</accession>
<reference evidence="2" key="1">
    <citation type="submission" date="2015-03" db="EMBL/GenBank/DDBJ databases">
        <authorList>
            <person name="Nijsse Bart"/>
        </authorList>
    </citation>
    <scope>NUCLEOTIDE SEQUENCE [LARGE SCALE GENOMIC DNA]</scope>
</reference>
<gene>
    <name evidence="1" type="ORF">SpAn4DRAFT_0395</name>
</gene>
<sequence>MKGLPKLQEEISGLLRNVQILILHWKSVSEKVKLAIFLRWGVLRSIRVEPRE</sequence>
<keyword evidence="2" id="KW-1185">Reference proteome</keyword>
<evidence type="ECO:0000313" key="2">
    <source>
        <dbReference type="Proteomes" id="UP000049855"/>
    </source>
</evidence>